<comment type="caution">
    <text evidence="1">The sequence shown here is derived from an EMBL/GenBank/DDBJ whole genome shotgun (WGS) entry which is preliminary data.</text>
</comment>
<reference evidence="1" key="1">
    <citation type="journal article" date="2019" name="bioRxiv">
        <title>The Genome of the Zebra Mussel, Dreissena polymorpha: A Resource for Invasive Species Research.</title>
        <authorList>
            <person name="McCartney M.A."/>
            <person name="Auch B."/>
            <person name="Kono T."/>
            <person name="Mallez S."/>
            <person name="Zhang Y."/>
            <person name="Obille A."/>
            <person name="Becker A."/>
            <person name="Abrahante J.E."/>
            <person name="Garbe J."/>
            <person name="Badalamenti J.P."/>
            <person name="Herman A."/>
            <person name="Mangelson H."/>
            <person name="Liachko I."/>
            <person name="Sullivan S."/>
            <person name="Sone E.D."/>
            <person name="Koren S."/>
            <person name="Silverstein K.A.T."/>
            <person name="Beckman K.B."/>
            <person name="Gohl D.M."/>
        </authorList>
    </citation>
    <scope>NUCLEOTIDE SEQUENCE</scope>
    <source>
        <strain evidence="1">Duluth1</strain>
        <tissue evidence="1">Whole animal</tissue>
    </source>
</reference>
<evidence type="ECO:0000313" key="1">
    <source>
        <dbReference type="EMBL" id="KAH3740756.1"/>
    </source>
</evidence>
<organism evidence="1 2">
    <name type="scientific">Dreissena polymorpha</name>
    <name type="common">Zebra mussel</name>
    <name type="synonym">Mytilus polymorpha</name>
    <dbReference type="NCBI Taxonomy" id="45954"/>
    <lineage>
        <taxon>Eukaryota</taxon>
        <taxon>Metazoa</taxon>
        <taxon>Spiralia</taxon>
        <taxon>Lophotrochozoa</taxon>
        <taxon>Mollusca</taxon>
        <taxon>Bivalvia</taxon>
        <taxon>Autobranchia</taxon>
        <taxon>Heteroconchia</taxon>
        <taxon>Euheterodonta</taxon>
        <taxon>Imparidentia</taxon>
        <taxon>Neoheterodontei</taxon>
        <taxon>Myida</taxon>
        <taxon>Dreissenoidea</taxon>
        <taxon>Dreissenidae</taxon>
        <taxon>Dreissena</taxon>
    </lineage>
</organism>
<reference evidence="1" key="2">
    <citation type="submission" date="2020-11" db="EMBL/GenBank/DDBJ databases">
        <authorList>
            <person name="McCartney M.A."/>
            <person name="Auch B."/>
            <person name="Kono T."/>
            <person name="Mallez S."/>
            <person name="Becker A."/>
            <person name="Gohl D.M."/>
            <person name="Silverstein K.A.T."/>
            <person name="Koren S."/>
            <person name="Bechman K.B."/>
            <person name="Herman A."/>
            <person name="Abrahante J.E."/>
            <person name="Garbe J."/>
        </authorList>
    </citation>
    <scope>NUCLEOTIDE SEQUENCE</scope>
    <source>
        <strain evidence="1">Duluth1</strain>
        <tissue evidence="1">Whole animal</tissue>
    </source>
</reference>
<gene>
    <name evidence="1" type="ORF">DPMN_047467</name>
</gene>
<dbReference type="Proteomes" id="UP000828390">
    <property type="component" value="Unassembled WGS sequence"/>
</dbReference>
<dbReference type="AlphaFoldDB" id="A0A9D4I349"/>
<protein>
    <submittedName>
        <fullName evidence="1">Uncharacterized protein</fullName>
    </submittedName>
</protein>
<proteinExistence type="predicted"/>
<evidence type="ECO:0000313" key="2">
    <source>
        <dbReference type="Proteomes" id="UP000828390"/>
    </source>
</evidence>
<sequence>MLFLKNGNVSNLELIDTEQDIFDSQQDIFDSQQDIFDSQQDIFDSQQDIPQAQSVSYCHTRHVREGRKVNRIAGDSNSHRIKDILPDDIAVKCLPISDENM</sequence>
<name>A0A9D4I349_DREPO</name>
<dbReference type="EMBL" id="JAIWYP010000011">
    <property type="protein sequence ID" value="KAH3740756.1"/>
    <property type="molecule type" value="Genomic_DNA"/>
</dbReference>
<accession>A0A9D4I349</accession>
<keyword evidence="2" id="KW-1185">Reference proteome</keyword>